<evidence type="ECO:0000313" key="3">
    <source>
        <dbReference type="EMBL" id="RMZ71175.1"/>
    </source>
</evidence>
<dbReference type="OrthoDB" id="5236983at2759"/>
<keyword evidence="4" id="KW-1185">Reference proteome</keyword>
<keyword evidence="1" id="KW-0175">Coiled coil</keyword>
<feature type="compositionally biased region" description="Low complexity" evidence="2">
    <location>
        <begin position="641"/>
        <end position="650"/>
    </location>
</feature>
<reference evidence="3 4" key="1">
    <citation type="journal article" date="2014" name="PLoS ONE">
        <title>De novo Genome Assembly of the Fungal Plant Pathogen Pyrenophora semeniperda.</title>
        <authorList>
            <person name="Soliai M.M."/>
            <person name="Meyer S.E."/>
            <person name="Udall J.A."/>
            <person name="Elzinga D.E."/>
            <person name="Hermansen R.A."/>
            <person name="Bodily P.M."/>
            <person name="Hart A.A."/>
            <person name="Coleman C.E."/>
        </authorList>
    </citation>
    <scope>NUCLEOTIDE SEQUENCE [LARGE SCALE GENOMIC DNA]</scope>
    <source>
        <strain evidence="3 4">CCB06</strain>
        <tissue evidence="3">Mycelium</tissue>
    </source>
</reference>
<evidence type="ECO:0000256" key="1">
    <source>
        <dbReference type="SAM" id="Coils"/>
    </source>
</evidence>
<dbReference type="AlphaFoldDB" id="A0A3M7M9H5"/>
<dbReference type="EMBL" id="KE747826">
    <property type="protein sequence ID" value="RMZ71175.1"/>
    <property type="molecule type" value="Genomic_DNA"/>
</dbReference>
<name>A0A3M7M9H5_9PLEO</name>
<dbReference type="GO" id="GO:0006950">
    <property type="term" value="P:response to stress"/>
    <property type="evidence" value="ECO:0007669"/>
    <property type="project" value="UniProtKB-ARBA"/>
</dbReference>
<dbReference type="Proteomes" id="UP000265663">
    <property type="component" value="Unassembled WGS sequence"/>
</dbReference>
<feature type="region of interest" description="Disordered" evidence="2">
    <location>
        <begin position="641"/>
        <end position="672"/>
    </location>
</feature>
<protein>
    <submittedName>
        <fullName evidence="3">Uncharacterized protein</fullName>
    </submittedName>
</protein>
<organism evidence="3 4">
    <name type="scientific">Pyrenophora seminiperda CCB06</name>
    <dbReference type="NCBI Taxonomy" id="1302712"/>
    <lineage>
        <taxon>Eukaryota</taxon>
        <taxon>Fungi</taxon>
        <taxon>Dikarya</taxon>
        <taxon>Ascomycota</taxon>
        <taxon>Pezizomycotina</taxon>
        <taxon>Dothideomycetes</taxon>
        <taxon>Pleosporomycetidae</taxon>
        <taxon>Pleosporales</taxon>
        <taxon>Pleosporineae</taxon>
        <taxon>Pleosporaceae</taxon>
        <taxon>Pyrenophora</taxon>
    </lineage>
</organism>
<proteinExistence type="predicted"/>
<accession>A0A3M7M9H5</accession>
<evidence type="ECO:0000256" key="2">
    <source>
        <dbReference type="SAM" id="MobiDB-lite"/>
    </source>
</evidence>
<gene>
    <name evidence="3" type="ORF">GMOD_00005690</name>
</gene>
<sequence>MTLGSSNQLALLPFSDCFFGGTALVRSRSYPSDSEPDLYSPFEPCENRRPLSNVALRLQDPLLRCDRDLGWNIDWAVAFFVDHLEQTWKDAAETLRNIRIRAQSLEDDGLRKEIPYRIFNKLDEVLFAGHLKNAVFLNIGSWGSDVSGATYTHRLGPDPDVKRISIVLNGDVLVRQRDVVAVLIHHMIHAYFLVACGGQKEDEVEYGRLSHDVHFGKLMFTIKRLSAVHGRELTPLDYGHNSSKLRYLDGKYYRPQRRDTPDQEDRAAWYCSHCHFNVQGPSGREVEKWYDKVCKPLFSQPNSVREPQVQTYNQRCHSLDTTRRAALPPSAKSVEFLFQDRPILVSAAKLDEYLSIAKAFSKAGEGGAGTRFLKLHDSTSQDTLMRFLEFLHTGSYRPEYYPFSITATERRAGAAAAPIIKPQASTTAAAASESPILLADVQFAKFATLMSFDECKTYALSRLNTHTTCHEDPVALLVEIYSGCEPDSHLKNWARQFLVAAPSAHPGGGGLEAYQHYYHHPSSGSSSTGTNSLLEPPNLIKLECEALPYRARFLAAVAASGALENEVEKARKELKANEWYDYSSPLTSLSTLRLHLNNESTAAAAAAAAGFFLEPTYRRRTPPPPLPPLVLDSSSCSSCSSSSPSSSSCHNPHHPHHYHHHQHHHPQIPRDRYPDLLDQEQQRLKALRREKERELMREKEKVRRLEREKERVRETKEALEIKAAKEALLDRLKFECEY</sequence>
<evidence type="ECO:0000313" key="4">
    <source>
        <dbReference type="Proteomes" id="UP000265663"/>
    </source>
</evidence>
<feature type="compositionally biased region" description="Basic residues" evidence="2">
    <location>
        <begin position="651"/>
        <end position="667"/>
    </location>
</feature>
<feature type="coiled-coil region" evidence="1">
    <location>
        <begin position="677"/>
        <end position="725"/>
    </location>
</feature>